<feature type="compositionally biased region" description="Basic and acidic residues" evidence="1">
    <location>
        <begin position="163"/>
        <end position="177"/>
    </location>
</feature>
<feature type="region of interest" description="Disordered" evidence="1">
    <location>
        <begin position="134"/>
        <end position="177"/>
    </location>
</feature>
<proteinExistence type="predicted"/>
<feature type="compositionally biased region" description="Basic residues" evidence="1">
    <location>
        <begin position="364"/>
        <end position="378"/>
    </location>
</feature>
<feature type="region of interest" description="Disordered" evidence="1">
    <location>
        <begin position="190"/>
        <end position="290"/>
    </location>
</feature>
<feature type="compositionally biased region" description="Low complexity" evidence="1">
    <location>
        <begin position="190"/>
        <end position="211"/>
    </location>
</feature>
<dbReference type="Proteomes" id="UP001362999">
    <property type="component" value="Unassembled WGS sequence"/>
</dbReference>
<feature type="region of interest" description="Disordered" evidence="1">
    <location>
        <begin position="25"/>
        <end position="78"/>
    </location>
</feature>
<feature type="compositionally biased region" description="Low complexity" evidence="1">
    <location>
        <begin position="146"/>
        <end position="155"/>
    </location>
</feature>
<name>A0AAW0D6I3_9AGAR</name>
<evidence type="ECO:0000256" key="1">
    <source>
        <dbReference type="SAM" id="MobiDB-lite"/>
    </source>
</evidence>
<evidence type="ECO:0008006" key="4">
    <source>
        <dbReference type="Google" id="ProtNLM"/>
    </source>
</evidence>
<gene>
    <name evidence="2" type="ORF">R3P38DRAFT_3258437</name>
</gene>
<dbReference type="AlphaFoldDB" id="A0AAW0D6I3"/>
<accession>A0AAW0D6I3</accession>
<feature type="compositionally biased region" description="Low complexity" evidence="1">
    <location>
        <begin position="58"/>
        <end position="72"/>
    </location>
</feature>
<comment type="caution">
    <text evidence="2">The sequence shown here is derived from an EMBL/GenBank/DDBJ whole genome shotgun (WGS) entry which is preliminary data.</text>
</comment>
<feature type="compositionally biased region" description="Gly residues" evidence="1">
    <location>
        <begin position="459"/>
        <end position="472"/>
    </location>
</feature>
<organism evidence="2 3">
    <name type="scientific">Favolaschia claudopus</name>
    <dbReference type="NCBI Taxonomy" id="2862362"/>
    <lineage>
        <taxon>Eukaryota</taxon>
        <taxon>Fungi</taxon>
        <taxon>Dikarya</taxon>
        <taxon>Basidiomycota</taxon>
        <taxon>Agaricomycotina</taxon>
        <taxon>Agaricomycetes</taxon>
        <taxon>Agaricomycetidae</taxon>
        <taxon>Agaricales</taxon>
        <taxon>Marasmiineae</taxon>
        <taxon>Mycenaceae</taxon>
        <taxon>Favolaschia</taxon>
    </lineage>
</organism>
<sequence>MDKPSWNDTLRATFSSCLTCLPCAHPTPTTSNDSDDDEYAASNSVRGVRRARPDELEGLLADAHSSHSSSGDEGWRDQDDAAADADAISLHSHLGPRGRRRVPPRTPKHISLWGFNLFGSGVRRGGVVLEGADEALSRPRPPPPQSQGQEQSPTRTTKRSRKRDREHGHGRSTDDLLARVALDPAPMQLSDADVAQRARASSSASLPPSSSEDPDERRARRKARKEMRRLAAALAEAPHTPDSAEFAAFPNPPQHQHGGIPPPFLNNPNIASPRVSDEQPPPSALETLRASNDAALADLRFSAEEADEADLDGVVYARLAPRSGAGGGSRSSGRSSNSGSGMGGQGLYSPIGGAHPDSTTLPPKKSKSKRDKSSRTSKSKSSATSSTLASLSPPPSATRGSFVVAKEEFVKQQEDFGAFAQGEEEEFDGTPGGFSFGDVEEVRVVREALPSPGLSRANSGGGGGFGAGMGGF</sequence>
<protein>
    <recommendedName>
        <fullName evidence="4">Proteophosphoglycan ppg4</fullName>
    </recommendedName>
</protein>
<reference evidence="2 3" key="1">
    <citation type="journal article" date="2024" name="J Genomics">
        <title>Draft genome sequencing and assembly of Favolaschia claudopus CIRM-BRFM 2984 isolated from oak limbs.</title>
        <authorList>
            <person name="Navarro D."/>
            <person name="Drula E."/>
            <person name="Chaduli D."/>
            <person name="Cazenave R."/>
            <person name="Ahrendt S."/>
            <person name="Wang J."/>
            <person name="Lipzen A."/>
            <person name="Daum C."/>
            <person name="Barry K."/>
            <person name="Grigoriev I.V."/>
            <person name="Favel A."/>
            <person name="Rosso M.N."/>
            <person name="Martin F."/>
        </authorList>
    </citation>
    <scope>NUCLEOTIDE SEQUENCE [LARGE SCALE GENOMIC DNA]</scope>
    <source>
        <strain evidence="2 3">CIRM-BRFM 2984</strain>
    </source>
</reference>
<keyword evidence="3" id="KW-1185">Reference proteome</keyword>
<feature type="region of interest" description="Disordered" evidence="1">
    <location>
        <begin position="451"/>
        <end position="472"/>
    </location>
</feature>
<feature type="region of interest" description="Disordered" evidence="1">
    <location>
        <begin position="320"/>
        <end position="400"/>
    </location>
</feature>
<evidence type="ECO:0000313" key="3">
    <source>
        <dbReference type="Proteomes" id="UP001362999"/>
    </source>
</evidence>
<evidence type="ECO:0000313" key="2">
    <source>
        <dbReference type="EMBL" id="KAK7047034.1"/>
    </source>
</evidence>
<dbReference type="EMBL" id="JAWWNJ010000010">
    <property type="protein sequence ID" value="KAK7047034.1"/>
    <property type="molecule type" value="Genomic_DNA"/>
</dbReference>
<feature type="compositionally biased region" description="Low complexity" evidence="1">
    <location>
        <begin position="379"/>
        <end position="391"/>
    </location>
</feature>